<dbReference type="PROSITE" id="PS50280">
    <property type="entry name" value="SET"/>
    <property type="match status" value="1"/>
</dbReference>
<name>A0A4Y2WSV5_ARAVE</name>
<dbReference type="SUPFAM" id="SSF82199">
    <property type="entry name" value="SET domain"/>
    <property type="match status" value="1"/>
</dbReference>
<reference evidence="2 3" key="1">
    <citation type="journal article" date="2019" name="Sci. Rep.">
        <title>Orb-weaving spider Araneus ventricosus genome elucidates the spidroin gene catalogue.</title>
        <authorList>
            <person name="Kono N."/>
            <person name="Nakamura H."/>
            <person name="Ohtoshi R."/>
            <person name="Moran D.A.P."/>
            <person name="Shinohara A."/>
            <person name="Yoshida Y."/>
            <person name="Fujiwara M."/>
            <person name="Mori M."/>
            <person name="Tomita M."/>
            <person name="Arakawa K."/>
        </authorList>
    </citation>
    <scope>NUCLEOTIDE SEQUENCE [LARGE SCALE GENOMIC DNA]</scope>
</reference>
<evidence type="ECO:0000259" key="1">
    <source>
        <dbReference type="PROSITE" id="PS50280"/>
    </source>
</evidence>
<dbReference type="InterPro" id="IPR001214">
    <property type="entry name" value="SET_dom"/>
</dbReference>
<evidence type="ECO:0000313" key="2">
    <source>
        <dbReference type="EMBL" id="GBO39530.1"/>
    </source>
</evidence>
<dbReference type="InterPro" id="IPR046341">
    <property type="entry name" value="SET_dom_sf"/>
</dbReference>
<sequence length="130" mass="15188">MGCSVEHDRDSWMTLIQTARHMQEQNLETFEAGGAIYYRATKDIQAGEELLVWYGLHIEQCFGLPCFESRKTHKTCLEETSRTAMETHEMLVKVDAVSKKCVFEWFKRFRDGKEDVKMSRVPVDHQQAQL</sequence>
<dbReference type="OrthoDB" id="6433132at2759"/>
<protein>
    <recommendedName>
        <fullName evidence="1">SET domain-containing protein</fullName>
    </recommendedName>
</protein>
<dbReference type="AlphaFoldDB" id="A0A4Y2WSV5"/>
<evidence type="ECO:0000313" key="3">
    <source>
        <dbReference type="Proteomes" id="UP000499080"/>
    </source>
</evidence>
<accession>A0A4Y2WSV5</accession>
<dbReference type="EMBL" id="BGPR01064590">
    <property type="protein sequence ID" value="GBO39530.1"/>
    <property type="molecule type" value="Genomic_DNA"/>
</dbReference>
<dbReference type="GO" id="GO:0008170">
    <property type="term" value="F:N-methyltransferase activity"/>
    <property type="evidence" value="ECO:0007669"/>
    <property type="project" value="UniProtKB-ARBA"/>
</dbReference>
<proteinExistence type="predicted"/>
<dbReference type="Pfam" id="PF21549">
    <property type="entry name" value="PRDM2_PR"/>
    <property type="match status" value="1"/>
</dbReference>
<feature type="domain" description="SET" evidence="1">
    <location>
        <begin position="1"/>
        <end position="55"/>
    </location>
</feature>
<keyword evidence="3" id="KW-1185">Reference proteome</keyword>
<dbReference type="GO" id="GO:0008276">
    <property type="term" value="F:protein methyltransferase activity"/>
    <property type="evidence" value="ECO:0007669"/>
    <property type="project" value="UniProtKB-ARBA"/>
</dbReference>
<dbReference type="GO" id="GO:0008757">
    <property type="term" value="F:S-adenosylmethionine-dependent methyltransferase activity"/>
    <property type="evidence" value="ECO:0007669"/>
    <property type="project" value="UniProtKB-ARBA"/>
</dbReference>
<dbReference type="Proteomes" id="UP000499080">
    <property type="component" value="Unassembled WGS sequence"/>
</dbReference>
<organism evidence="2 3">
    <name type="scientific">Araneus ventricosus</name>
    <name type="common">Orbweaver spider</name>
    <name type="synonym">Epeira ventricosa</name>
    <dbReference type="NCBI Taxonomy" id="182803"/>
    <lineage>
        <taxon>Eukaryota</taxon>
        <taxon>Metazoa</taxon>
        <taxon>Ecdysozoa</taxon>
        <taxon>Arthropoda</taxon>
        <taxon>Chelicerata</taxon>
        <taxon>Arachnida</taxon>
        <taxon>Araneae</taxon>
        <taxon>Araneomorphae</taxon>
        <taxon>Entelegynae</taxon>
        <taxon>Araneoidea</taxon>
        <taxon>Araneidae</taxon>
        <taxon>Araneus</taxon>
    </lineage>
</organism>
<comment type="caution">
    <text evidence="2">The sequence shown here is derived from an EMBL/GenBank/DDBJ whole genome shotgun (WGS) entry which is preliminary data.</text>
</comment>
<gene>
    <name evidence="2" type="ORF">AVEN_1757_1</name>
</gene>
<dbReference type="Gene3D" id="2.170.270.10">
    <property type="entry name" value="SET domain"/>
    <property type="match status" value="1"/>
</dbReference>